<dbReference type="AlphaFoldDB" id="A0A250J3Z5"/>
<reference evidence="1 2" key="1">
    <citation type="submission" date="2017-06" db="EMBL/GenBank/DDBJ databases">
        <title>Sequencing and comparative analysis of myxobacterial genomes.</title>
        <authorList>
            <person name="Rupp O."/>
            <person name="Goesmann A."/>
            <person name="Sogaard-Andersen L."/>
        </authorList>
    </citation>
    <scope>NUCLEOTIDE SEQUENCE [LARGE SCALE GENOMIC DNA]</scope>
    <source>
        <strain evidence="1 2">DSM 52655</strain>
    </source>
</reference>
<dbReference type="Proteomes" id="UP000217257">
    <property type="component" value="Chromosome"/>
</dbReference>
<proteinExistence type="predicted"/>
<gene>
    <name evidence="1" type="ORF">CYFUS_003321</name>
</gene>
<sequence>MTGTAAGWRKKDGTNLGGVLVALPRSAHAYPVLLWTELSTQEGTSIVFPFLFASGDARNFSPSL</sequence>
<protein>
    <submittedName>
        <fullName evidence="1">Uncharacterized protein</fullName>
    </submittedName>
</protein>
<accession>A0A250J3Z5</accession>
<dbReference type="KEGG" id="cfus:CYFUS_003321"/>
<evidence type="ECO:0000313" key="2">
    <source>
        <dbReference type="Proteomes" id="UP000217257"/>
    </source>
</evidence>
<name>A0A250J3Z5_9BACT</name>
<dbReference type="EMBL" id="CP022098">
    <property type="protein sequence ID" value="ATB37896.1"/>
    <property type="molecule type" value="Genomic_DNA"/>
</dbReference>
<organism evidence="1 2">
    <name type="scientific">Cystobacter fuscus</name>
    <dbReference type="NCBI Taxonomy" id="43"/>
    <lineage>
        <taxon>Bacteria</taxon>
        <taxon>Pseudomonadati</taxon>
        <taxon>Myxococcota</taxon>
        <taxon>Myxococcia</taxon>
        <taxon>Myxococcales</taxon>
        <taxon>Cystobacterineae</taxon>
        <taxon>Archangiaceae</taxon>
        <taxon>Cystobacter</taxon>
    </lineage>
</organism>
<evidence type="ECO:0000313" key="1">
    <source>
        <dbReference type="EMBL" id="ATB37896.1"/>
    </source>
</evidence>